<evidence type="ECO:0000313" key="2">
    <source>
        <dbReference type="Proteomes" id="UP001419268"/>
    </source>
</evidence>
<dbReference type="PANTHER" id="PTHR48258">
    <property type="entry name" value="DUF4218 DOMAIN-CONTAINING PROTEIN-RELATED"/>
    <property type="match status" value="1"/>
</dbReference>
<organism evidence="1 2">
    <name type="scientific">Stephania cephalantha</name>
    <dbReference type="NCBI Taxonomy" id="152367"/>
    <lineage>
        <taxon>Eukaryota</taxon>
        <taxon>Viridiplantae</taxon>
        <taxon>Streptophyta</taxon>
        <taxon>Embryophyta</taxon>
        <taxon>Tracheophyta</taxon>
        <taxon>Spermatophyta</taxon>
        <taxon>Magnoliopsida</taxon>
        <taxon>Ranunculales</taxon>
        <taxon>Menispermaceae</taxon>
        <taxon>Menispermoideae</taxon>
        <taxon>Cissampelideae</taxon>
        <taxon>Stephania</taxon>
    </lineage>
</organism>
<dbReference type="Proteomes" id="UP001419268">
    <property type="component" value="Unassembled WGS sequence"/>
</dbReference>
<keyword evidence="2" id="KW-1185">Reference proteome</keyword>
<evidence type="ECO:0000313" key="1">
    <source>
        <dbReference type="EMBL" id="KAK9131952.1"/>
    </source>
</evidence>
<sequence length="93" mass="10739">MFGMKSLDCHVFMQQLLSIAFRDLLEDDIGIAISKLSIFFKDLTARNLNVENLWLLHENIPKILCKLEKIFSPKFFRLNGASPYPFGVRGYPC</sequence>
<gene>
    <name evidence="1" type="ORF">Scep_011480</name>
</gene>
<dbReference type="EMBL" id="JBBNAG010000005">
    <property type="protein sequence ID" value="KAK9131952.1"/>
    <property type="molecule type" value="Genomic_DNA"/>
</dbReference>
<protein>
    <submittedName>
        <fullName evidence="1">Uncharacterized protein</fullName>
    </submittedName>
</protein>
<accession>A0AAP0JD30</accession>
<proteinExistence type="predicted"/>
<comment type="caution">
    <text evidence="1">The sequence shown here is derived from an EMBL/GenBank/DDBJ whole genome shotgun (WGS) entry which is preliminary data.</text>
</comment>
<dbReference type="AlphaFoldDB" id="A0AAP0JD30"/>
<name>A0AAP0JD30_9MAGN</name>
<dbReference type="PANTHER" id="PTHR48258:SF4">
    <property type="entry name" value="DUF4216 DOMAIN-CONTAINING PROTEIN"/>
    <property type="match status" value="1"/>
</dbReference>
<reference evidence="1 2" key="1">
    <citation type="submission" date="2024-01" db="EMBL/GenBank/DDBJ databases">
        <title>Genome assemblies of Stephania.</title>
        <authorList>
            <person name="Yang L."/>
        </authorList>
    </citation>
    <scope>NUCLEOTIDE SEQUENCE [LARGE SCALE GENOMIC DNA]</scope>
    <source>
        <strain evidence="1">JXDWG</strain>
        <tissue evidence="1">Leaf</tissue>
    </source>
</reference>